<organism evidence="2">
    <name type="scientific">Culicoides sonorensis</name>
    <name type="common">Biting midge</name>
    <dbReference type="NCBI Taxonomy" id="179676"/>
    <lineage>
        <taxon>Eukaryota</taxon>
        <taxon>Metazoa</taxon>
        <taxon>Ecdysozoa</taxon>
        <taxon>Arthropoda</taxon>
        <taxon>Hexapoda</taxon>
        <taxon>Insecta</taxon>
        <taxon>Pterygota</taxon>
        <taxon>Neoptera</taxon>
        <taxon>Endopterygota</taxon>
        <taxon>Diptera</taxon>
        <taxon>Nematocera</taxon>
        <taxon>Chironomoidea</taxon>
        <taxon>Ceratopogonidae</taxon>
        <taxon>Ceratopogoninae</taxon>
        <taxon>Culicoides</taxon>
        <taxon>Monoculicoides</taxon>
    </lineage>
</organism>
<accession>A0A336MI02</accession>
<gene>
    <name evidence="2" type="primary">CSON001997</name>
</gene>
<dbReference type="Pfam" id="PF02958">
    <property type="entry name" value="EcKL"/>
    <property type="match status" value="1"/>
</dbReference>
<dbReference type="InterPro" id="IPR011009">
    <property type="entry name" value="Kinase-like_dom_sf"/>
</dbReference>
<dbReference type="PANTHER" id="PTHR11012">
    <property type="entry name" value="PROTEIN KINASE-LIKE DOMAIN-CONTAINING"/>
    <property type="match status" value="1"/>
</dbReference>
<proteinExistence type="predicted"/>
<evidence type="ECO:0000259" key="1">
    <source>
        <dbReference type="SMART" id="SM00587"/>
    </source>
</evidence>
<dbReference type="PANTHER" id="PTHR11012:SF8">
    <property type="entry name" value="JUVENILE HORMONE-INDUCIBLE PROTEIN 26"/>
    <property type="match status" value="1"/>
</dbReference>
<dbReference type="EMBL" id="UFQT01001323">
    <property type="protein sequence ID" value="SSX30034.1"/>
    <property type="molecule type" value="Genomic_DNA"/>
</dbReference>
<feature type="domain" description="CHK kinase-like" evidence="1">
    <location>
        <begin position="187"/>
        <end position="386"/>
    </location>
</feature>
<evidence type="ECO:0000313" key="2">
    <source>
        <dbReference type="EMBL" id="SSX30034.1"/>
    </source>
</evidence>
<dbReference type="InterPro" id="IPR015897">
    <property type="entry name" value="CHK_kinase-like"/>
</dbReference>
<dbReference type="SMART" id="SM00587">
    <property type="entry name" value="CHK"/>
    <property type="match status" value="1"/>
</dbReference>
<dbReference type="AlphaFoldDB" id="A0A336MI02"/>
<dbReference type="OMA" id="GSHYSIM"/>
<reference evidence="2" key="1">
    <citation type="submission" date="2018-07" db="EMBL/GenBank/DDBJ databases">
        <authorList>
            <person name="Quirk P.G."/>
            <person name="Krulwich T.A."/>
        </authorList>
    </citation>
    <scope>NUCLEOTIDE SEQUENCE</scope>
</reference>
<sequence length="482" mass="55995">MDASSNQTDNIENNQELLNDTWIKDYLIPKLIHDGKILNMTKTHQSKNINVNRSDNNESTSICCLDENIPRNDNHNQIQVISVNIKPVSIDGFMLSAPCKVEIEYSYQNDVENSNDTGKSQQVVFDKLNLIIKKTPNIPKDVYIGCQFDFLFQNELIAYTEIIPLLSQAKKYPRFYYSERKELSAVCVLEDFSQYGWRSARQLYNLPLQHILLAVKEIAIFHGEMFALKSSDLKQFNKIASQLKEARLANGFIVDEYNTKLVTGRLRAVKAVKDKSPDKIPAKFLEMFLEYTKDPYSCFKKQYEPKEPLAIIIHGDYLRNNIAFQFNENEQPIDVMMFDFQTMRYASPMLDLSLLLVLSASHDVRYQYFDQIFDFYYQTLTKTYCSKLNIGQDEIPSYITPDFLLRDYVFCFPSSILIAASFLPLLYTPIEKDGPVLESLELSRDTIIKEAMERGGDSLDIELHHLLVEFYTLYEKFKIEFN</sequence>
<dbReference type="SUPFAM" id="SSF56112">
    <property type="entry name" value="Protein kinase-like (PK-like)"/>
    <property type="match status" value="1"/>
</dbReference>
<name>A0A336MI02_CULSO</name>
<protein>
    <submittedName>
        <fullName evidence="2">CSON001997 protein</fullName>
    </submittedName>
</protein>
<dbReference type="InterPro" id="IPR004119">
    <property type="entry name" value="EcKL"/>
</dbReference>
<dbReference type="VEuPathDB" id="VectorBase:CSON001997"/>